<dbReference type="PANTHER" id="PTHR21599:SF0">
    <property type="entry name" value="GLYCERATE KINASE"/>
    <property type="match status" value="1"/>
</dbReference>
<protein>
    <submittedName>
        <fullName evidence="5">Glycerate kinase</fullName>
        <ecNumber evidence="5">2.7.1.31</ecNumber>
    </submittedName>
</protein>
<dbReference type="InterPro" id="IPR018197">
    <property type="entry name" value="Glycerate_kinase_RE-like"/>
</dbReference>
<comment type="caution">
    <text evidence="5">The sequence shown here is derived from an EMBL/GenBank/DDBJ whole genome shotgun (WGS) entry which is preliminary data.</text>
</comment>
<dbReference type="GO" id="GO:0008887">
    <property type="term" value="F:glycerate kinase activity"/>
    <property type="evidence" value="ECO:0007669"/>
    <property type="project" value="UniProtKB-EC"/>
</dbReference>
<evidence type="ECO:0000256" key="4">
    <source>
        <dbReference type="PIRNR" id="PIRNR006078"/>
    </source>
</evidence>
<dbReference type="Gene3D" id="3.40.50.10350">
    <property type="entry name" value="Glycerate kinase, domain 1"/>
    <property type="match status" value="1"/>
</dbReference>
<keyword evidence="2 4" id="KW-0808">Transferase</keyword>
<dbReference type="Gene3D" id="3.90.1510.10">
    <property type="entry name" value="Glycerate kinase, domain 2"/>
    <property type="match status" value="1"/>
</dbReference>
<gene>
    <name evidence="5" type="ORF">J2T15_000174</name>
</gene>
<organism evidence="5 6">
    <name type="scientific">Paenibacillus harenae</name>
    <dbReference type="NCBI Taxonomy" id="306543"/>
    <lineage>
        <taxon>Bacteria</taxon>
        <taxon>Bacillati</taxon>
        <taxon>Bacillota</taxon>
        <taxon>Bacilli</taxon>
        <taxon>Bacillales</taxon>
        <taxon>Paenibacillaceae</taxon>
        <taxon>Paenibacillus</taxon>
    </lineage>
</organism>
<evidence type="ECO:0000256" key="2">
    <source>
        <dbReference type="ARBA" id="ARBA00022679"/>
    </source>
</evidence>
<dbReference type="NCBIfam" id="TIGR00045">
    <property type="entry name" value="glycerate kinase"/>
    <property type="match status" value="1"/>
</dbReference>
<name>A0ABT9TTT0_PAEHA</name>
<dbReference type="SUPFAM" id="SSF110738">
    <property type="entry name" value="Glycerate kinase I"/>
    <property type="match status" value="1"/>
</dbReference>
<dbReference type="EC" id="2.7.1.31" evidence="5"/>
<dbReference type="Pfam" id="PF02595">
    <property type="entry name" value="Gly_kinase"/>
    <property type="match status" value="1"/>
</dbReference>
<reference evidence="5 6" key="1">
    <citation type="submission" date="2023-07" db="EMBL/GenBank/DDBJ databases">
        <title>Sorghum-associated microbial communities from plants grown in Nebraska, USA.</title>
        <authorList>
            <person name="Schachtman D."/>
        </authorList>
    </citation>
    <scope>NUCLEOTIDE SEQUENCE [LARGE SCALE GENOMIC DNA]</scope>
    <source>
        <strain evidence="5 6">CC482</strain>
    </source>
</reference>
<evidence type="ECO:0000256" key="3">
    <source>
        <dbReference type="ARBA" id="ARBA00022777"/>
    </source>
</evidence>
<evidence type="ECO:0000313" key="6">
    <source>
        <dbReference type="Proteomes" id="UP001229346"/>
    </source>
</evidence>
<dbReference type="RefSeq" id="WP_307200118.1">
    <property type="nucleotide sequence ID" value="NZ_JAUSSU010000001.1"/>
</dbReference>
<keyword evidence="6" id="KW-1185">Reference proteome</keyword>
<dbReference type="InterPro" id="IPR004381">
    <property type="entry name" value="Glycerate_kinase"/>
</dbReference>
<dbReference type="InterPro" id="IPR018193">
    <property type="entry name" value="Glyc_kinase_flavodox-like_fold"/>
</dbReference>
<evidence type="ECO:0000256" key="1">
    <source>
        <dbReference type="ARBA" id="ARBA00006284"/>
    </source>
</evidence>
<proteinExistence type="inferred from homology"/>
<comment type="similarity">
    <text evidence="1 4">Belongs to the glycerate kinase type-1 family.</text>
</comment>
<sequence>MKVVLAFDSFKGSLSSEAAGRAASRAVRSVFPDASCDVIPLADGGEGTVAAVVEAADGSYATLQVTGPLGKETPATIGLIHKEKAEGPTAVLEVASLCGLTMVPESERDPYRTSSKGVGEAIIQLLDRGIRSFVVGLGGSATNDGGMGMLAALGASFTDRAGNRLLGYGGDLASIASIEWSGIDSRLKESAIKIATDVSNPLCGPTGATMVYGKQKGASPEQQASLERAMTTYADRIEGAAGSSWRLAPGAGAAGGLGFALLALGGEVVSGARWLIDAVALRERIRDADWVITGEGRSDNQTIYGKLPVQVAAAASETGTKCMLLSGSLGDELGELEERFDGCFSIVKAPVALEACMEQAEELLEQTVRQLFRLLRAAR</sequence>
<accession>A0ABT9TTT0</accession>
<keyword evidence="3 4" id="KW-0418">Kinase</keyword>
<evidence type="ECO:0000313" key="5">
    <source>
        <dbReference type="EMBL" id="MDQ0110758.1"/>
    </source>
</evidence>
<dbReference type="EMBL" id="JAUSSU010000001">
    <property type="protein sequence ID" value="MDQ0110758.1"/>
    <property type="molecule type" value="Genomic_DNA"/>
</dbReference>
<dbReference type="PANTHER" id="PTHR21599">
    <property type="entry name" value="GLYCERATE KINASE"/>
    <property type="match status" value="1"/>
</dbReference>
<dbReference type="Proteomes" id="UP001229346">
    <property type="component" value="Unassembled WGS sequence"/>
</dbReference>
<dbReference type="InterPro" id="IPR036129">
    <property type="entry name" value="Glycerate_kinase_sf"/>
</dbReference>
<dbReference type="PIRSF" id="PIRSF006078">
    <property type="entry name" value="GlxK"/>
    <property type="match status" value="1"/>
</dbReference>